<dbReference type="GeneID" id="39599587"/>
<organism evidence="1 2">
    <name type="scientific">Byssochlamys spectabilis</name>
    <name type="common">Paecilomyces variotii</name>
    <dbReference type="NCBI Taxonomy" id="264951"/>
    <lineage>
        <taxon>Eukaryota</taxon>
        <taxon>Fungi</taxon>
        <taxon>Dikarya</taxon>
        <taxon>Ascomycota</taxon>
        <taxon>Pezizomycotina</taxon>
        <taxon>Eurotiomycetes</taxon>
        <taxon>Eurotiomycetidae</taxon>
        <taxon>Eurotiales</taxon>
        <taxon>Thermoascaceae</taxon>
        <taxon>Paecilomyces</taxon>
    </lineage>
</organism>
<dbReference type="RefSeq" id="XP_028486762.1">
    <property type="nucleotide sequence ID" value="XM_028630310.1"/>
</dbReference>
<gene>
    <name evidence="1" type="ORF">C8Q69DRAFT_462387</name>
</gene>
<name>A0A443HZ40_BYSSP</name>
<evidence type="ECO:0000313" key="2">
    <source>
        <dbReference type="Proteomes" id="UP000283841"/>
    </source>
</evidence>
<protein>
    <submittedName>
        <fullName evidence="1">Uncharacterized protein</fullName>
    </submittedName>
</protein>
<dbReference type="VEuPathDB" id="FungiDB:C8Q69DRAFT_462387"/>
<evidence type="ECO:0000313" key="1">
    <source>
        <dbReference type="EMBL" id="RWQ97117.1"/>
    </source>
</evidence>
<reference evidence="1 2" key="1">
    <citation type="journal article" date="2018" name="Front. Microbiol.">
        <title>Genomic and genetic insights into a cosmopolitan fungus, Paecilomyces variotii (Eurotiales).</title>
        <authorList>
            <person name="Urquhart A.S."/>
            <person name="Mondo S.J."/>
            <person name="Makela M.R."/>
            <person name="Hane J.K."/>
            <person name="Wiebenga A."/>
            <person name="He G."/>
            <person name="Mihaltcheva S."/>
            <person name="Pangilinan J."/>
            <person name="Lipzen A."/>
            <person name="Barry K."/>
            <person name="de Vries R.P."/>
            <person name="Grigoriev I.V."/>
            <person name="Idnurm A."/>
        </authorList>
    </citation>
    <scope>NUCLEOTIDE SEQUENCE [LARGE SCALE GENOMIC DNA]</scope>
    <source>
        <strain evidence="1 2">CBS 101075</strain>
    </source>
</reference>
<keyword evidence="2" id="KW-1185">Reference proteome</keyword>
<comment type="caution">
    <text evidence="1">The sequence shown here is derived from an EMBL/GenBank/DDBJ whole genome shotgun (WGS) entry which is preliminary data.</text>
</comment>
<proteinExistence type="predicted"/>
<accession>A0A443HZ40</accession>
<dbReference type="Proteomes" id="UP000283841">
    <property type="component" value="Unassembled WGS sequence"/>
</dbReference>
<sequence>MLLVGIRLVVVVMELTWSFIPSLDKLFSLTRFRTLIICMGGFSFTSVNHPLTLEWGGLILAVLLRKRDGEGENGSIFVW</sequence>
<dbReference type="EMBL" id="RCNU01000003">
    <property type="protein sequence ID" value="RWQ97117.1"/>
    <property type="molecule type" value="Genomic_DNA"/>
</dbReference>
<dbReference type="AlphaFoldDB" id="A0A443HZ40"/>